<accession>A0ABP9L9H8</accession>
<feature type="transmembrane region" description="Helical" evidence="1">
    <location>
        <begin position="109"/>
        <end position="126"/>
    </location>
</feature>
<dbReference type="InterPro" id="IPR014509">
    <property type="entry name" value="YjdF-like"/>
</dbReference>
<evidence type="ECO:0008006" key="4">
    <source>
        <dbReference type="Google" id="ProtNLM"/>
    </source>
</evidence>
<keyword evidence="1" id="KW-0472">Membrane</keyword>
<gene>
    <name evidence="2" type="ORF">GCM10023209_15160</name>
</gene>
<feature type="transmembrane region" description="Helical" evidence="1">
    <location>
        <begin position="176"/>
        <end position="196"/>
    </location>
</feature>
<feature type="transmembrane region" description="Helical" evidence="1">
    <location>
        <begin position="35"/>
        <end position="54"/>
    </location>
</feature>
<dbReference type="EMBL" id="BAABHW010000002">
    <property type="protein sequence ID" value="GAA5071446.1"/>
    <property type="molecule type" value="Genomic_DNA"/>
</dbReference>
<keyword evidence="1" id="KW-1133">Transmembrane helix</keyword>
<name>A0ABP9L9H8_9RHOB</name>
<feature type="transmembrane region" description="Helical" evidence="1">
    <location>
        <begin position="7"/>
        <end position="29"/>
    </location>
</feature>
<feature type="transmembrane region" description="Helical" evidence="1">
    <location>
        <begin position="138"/>
        <end position="156"/>
    </location>
</feature>
<evidence type="ECO:0000313" key="2">
    <source>
        <dbReference type="EMBL" id="GAA5071446.1"/>
    </source>
</evidence>
<comment type="caution">
    <text evidence="2">The sequence shown here is derived from an EMBL/GenBank/DDBJ whole genome shotgun (WGS) entry which is preliminary data.</text>
</comment>
<proteinExistence type="predicted"/>
<dbReference type="RefSeq" id="WP_259550091.1">
    <property type="nucleotide sequence ID" value="NZ_BAABHW010000002.1"/>
</dbReference>
<feature type="transmembrane region" description="Helical" evidence="1">
    <location>
        <begin position="66"/>
        <end position="89"/>
    </location>
</feature>
<evidence type="ECO:0000256" key="1">
    <source>
        <dbReference type="SAM" id="Phobius"/>
    </source>
</evidence>
<sequence length="203" mass="21961">MDNKPKLSEIIVGGFTVTYVAAFTIWFLSTGNFEFIVYVATMLALILLVGLSLRKADYPTAMLWGLSIWGLAHMAGGGVPVSGSVLYNLHLVPIVDNERMFILKYDQLVHAYGFGVTAWVLHHLLTRHFPDTRGTATALIYPALASMGLGAVNEIIEFSAVLMVPDTNVGGYINTALDLCFNALGAVLAMIIVAFARPRGQGI</sequence>
<keyword evidence="1" id="KW-0812">Transmembrane</keyword>
<dbReference type="Proteomes" id="UP001499910">
    <property type="component" value="Unassembled WGS sequence"/>
</dbReference>
<dbReference type="Pfam" id="PF09997">
    <property type="entry name" value="DUF2238"/>
    <property type="match status" value="1"/>
</dbReference>
<organism evidence="2 3">
    <name type="scientific">[Roseibacterium] beibuensis</name>
    <dbReference type="NCBI Taxonomy" id="1193142"/>
    <lineage>
        <taxon>Bacteria</taxon>
        <taxon>Pseudomonadati</taxon>
        <taxon>Pseudomonadota</taxon>
        <taxon>Alphaproteobacteria</taxon>
        <taxon>Rhodobacterales</taxon>
        <taxon>Roseobacteraceae</taxon>
        <taxon>Roseicyclus</taxon>
    </lineage>
</organism>
<evidence type="ECO:0000313" key="3">
    <source>
        <dbReference type="Proteomes" id="UP001499910"/>
    </source>
</evidence>
<reference evidence="3" key="1">
    <citation type="journal article" date="2019" name="Int. J. Syst. Evol. Microbiol.">
        <title>The Global Catalogue of Microorganisms (GCM) 10K type strain sequencing project: providing services to taxonomists for standard genome sequencing and annotation.</title>
        <authorList>
            <consortium name="The Broad Institute Genomics Platform"/>
            <consortium name="The Broad Institute Genome Sequencing Center for Infectious Disease"/>
            <person name="Wu L."/>
            <person name="Ma J."/>
        </authorList>
    </citation>
    <scope>NUCLEOTIDE SEQUENCE [LARGE SCALE GENOMIC DNA]</scope>
    <source>
        <strain evidence="3">JCM 18015</strain>
    </source>
</reference>
<protein>
    <recommendedName>
        <fullName evidence="4">DUF2238 domain-containing protein</fullName>
    </recommendedName>
</protein>
<keyword evidence="3" id="KW-1185">Reference proteome</keyword>